<organism evidence="3 4">
    <name type="scientific">Perkinsus olseni</name>
    <name type="common">Perkinsus atlanticus</name>
    <dbReference type="NCBI Taxonomy" id="32597"/>
    <lineage>
        <taxon>Eukaryota</taxon>
        <taxon>Sar</taxon>
        <taxon>Alveolata</taxon>
        <taxon>Perkinsozoa</taxon>
        <taxon>Perkinsea</taxon>
        <taxon>Perkinsida</taxon>
        <taxon>Perkinsidae</taxon>
        <taxon>Perkinsus</taxon>
    </lineage>
</organism>
<dbReference type="OrthoDB" id="10679073at2759"/>
<protein>
    <submittedName>
        <fullName evidence="3">Uncharacterized protein</fullName>
    </submittedName>
</protein>
<comment type="caution">
    <text evidence="3">The sequence shown here is derived from an EMBL/GenBank/DDBJ whole genome shotgun (WGS) entry which is preliminary data.</text>
</comment>
<evidence type="ECO:0000313" key="4">
    <source>
        <dbReference type="Proteomes" id="UP000541610"/>
    </source>
</evidence>
<dbReference type="EMBL" id="JABANP010000144">
    <property type="protein sequence ID" value="KAF4688706.1"/>
    <property type="molecule type" value="Genomic_DNA"/>
</dbReference>
<evidence type="ECO:0000256" key="2">
    <source>
        <dbReference type="SAM" id="MobiDB-lite"/>
    </source>
</evidence>
<keyword evidence="1" id="KW-0175">Coiled coil</keyword>
<reference evidence="3 4" key="1">
    <citation type="submission" date="2020-04" db="EMBL/GenBank/DDBJ databases">
        <title>Perkinsus olseni comparative genomics.</title>
        <authorList>
            <person name="Bogema D.R."/>
        </authorList>
    </citation>
    <scope>NUCLEOTIDE SEQUENCE [LARGE SCALE GENOMIC DNA]</scope>
    <source>
        <strain evidence="3">00978-12</strain>
    </source>
</reference>
<name>A0A7J6NYU7_PEROL</name>
<dbReference type="Proteomes" id="UP000541610">
    <property type="component" value="Unassembled WGS sequence"/>
</dbReference>
<evidence type="ECO:0000313" key="3">
    <source>
        <dbReference type="EMBL" id="KAF4688706.1"/>
    </source>
</evidence>
<gene>
    <name evidence="3" type="ORF">FOZ60_002512</name>
</gene>
<proteinExistence type="predicted"/>
<sequence>MAASHGHIDGAKNDETPIPKRFIRQSCSVDTISSQDRKVLNATECLSQSGITVLDEELNKGSRSIRQDRLKLTRENIDLKKRVEDLLHEQADLRRLRLRNSGSTDAQEMPRSTALASGSDNMLGEPQIVRESRARLEACCAELDELRRLLVTFSRAESTDIKADLRRFVWTTDEDPQGKAASTDMIASAELGERLRAAAMELESEVSTLSIMKHQSDIMFDLYGGTTDRLAFRNRGAQQRISELALENEILSKRVVRLEQALRDRDGRIEALQVARGCIAKVPFPTYWDIVGLAVSFARNQKHHPIERKPSRVEILRFFHAYVNQLEQRVKEQEVLYAQVESDVERDVEYFFIPWNNVAVNSLEDSKRLGLTRHNQILQGKAMTRDRKPKTSALVVYDYVPHNYWKVIYPWRRDLGNAVSKAQILRVADSKTSEYIADVAHFGGCFKRIKEKEYSHDEDESIGDAPSHVKKELDQICKKGFATLKPSSSLPNLNGTYVGSRDERRAELRFRDGVLKDGNLVIENFTENFWPFVTHHPLCDGILSEVSPGDHRNKFIILKKSSGGGDAVGEGYQC</sequence>
<feature type="region of interest" description="Disordered" evidence="2">
    <location>
        <begin position="98"/>
        <end position="121"/>
    </location>
</feature>
<dbReference type="AlphaFoldDB" id="A0A7J6NYU7"/>
<accession>A0A7J6NYU7</accession>
<evidence type="ECO:0000256" key="1">
    <source>
        <dbReference type="SAM" id="Coils"/>
    </source>
</evidence>
<feature type="coiled-coil region" evidence="1">
    <location>
        <begin position="234"/>
        <end position="261"/>
    </location>
</feature>